<evidence type="ECO:0000256" key="10">
    <source>
        <dbReference type="ARBA" id="ARBA00023242"/>
    </source>
</evidence>
<comment type="pathway">
    <text evidence="2 11">Protein modification; protein sumoylation.</text>
</comment>
<dbReference type="Pfam" id="PF10585">
    <property type="entry name" value="UBA_E1_SCCH"/>
    <property type="match status" value="1"/>
</dbReference>
<evidence type="ECO:0000256" key="15">
    <source>
        <dbReference type="SAM" id="MobiDB-lite"/>
    </source>
</evidence>
<evidence type="ECO:0000259" key="17">
    <source>
        <dbReference type="Pfam" id="PF10585"/>
    </source>
</evidence>
<dbReference type="InterPro" id="IPR045886">
    <property type="entry name" value="ThiF/MoeB/HesA"/>
</dbReference>
<evidence type="ECO:0000256" key="13">
    <source>
        <dbReference type="PIRSR" id="PIRSR039133-2"/>
    </source>
</evidence>
<feature type="binding site" evidence="13">
    <location>
        <begin position="22"/>
        <end position="27"/>
    </location>
    <ligand>
        <name>ATP</name>
        <dbReference type="ChEBI" id="CHEBI:30616"/>
    </ligand>
</feature>
<feature type="region of interest" description="Disordered" evidence="15">
    <location>
        <begin position="318"/>
        <end position="343"/>
    </location>
</feature>
<dbReference type="Gene3D" id="3.50.50.80">
    <property type="entry name" value="Ubiquitin-activating enzyme E1, inactive adenylation domain, subdomain 1"/>
    <property type="match status" value="1"/>
</dbReference>
<feature type="binding site" evidence="14">
    <location>
        <position position="476"/>
    </location>
    <ligand>
        <name>Zn(2+)</name>
        <dbReference type="ChEBI" id="CHEBI:29105"/>
    </ligand>
</feature>
<evidence type="ECO:0000256" key="2">
    <source>
        <dbReference type="ARBA" id="ARBA00004718"/>
    </source>
</evidence>
<evidence type="ECO:0000256" key="11">
    <source>
        <dbReference type="PIRNR" id="PIRNR039133"/>
    </source>
</evidence>
<keyword evidence="7 11" id="KW-0833">Ubl conjugation pathway</keyword>
<evidence type="ECO:0000313" key="18">
    <source>
        <dbReference type="EMBL" id="CAI8034891.1"/>
    </source>
</evidence>
<dbReference type="FunFam" id="3.50.50.80:FF:000002">
    <property type="entry name" value="SUMO-activating enzyme subunit 2"/>
    <property type="match status" value="1"/>
</dbReference>
<feature type="binding site" evidence="14">
    <location>
        <position position="159"/>
    </location>
    <ligand>
        <name>Zn(2+)</name>
        <dbReference type="ChEBI" id="CHEBI:29105"/>
    </ligand>
</feature>
<evidence type="ECO:0000313" key="19">
    <source>
        <dbReference type="Proteomes" id="UP001174909"/>
    </source>
</evidence>
<feature type="binding site" evidence="14">
    <location>
        <position position="156"/>
    </location>
    <ligand>
        <name>Zn(2+)</name>
        <dbReference type="ChEBI" id="CHEBI:29105"/>
    </ligand>
</feature>
<keyword evidence="5 11" id="KW-0479">Metal-binding</keyword>
<feature type="compositionally biased region" description="Acidic residues" evidence="15">
    <location>
        <begin position="198"/>
        <end position="210"/>
    </location>
</feature>
<dbReference type="InterPro" id="IPR019572">
    <property type="entry name" value="UBA_E1_SCCH"/>
</dbReference>
<evidence type="ECO:0000256" key="5">
    <source>
        <dbReference type="ARBA" id="ARBA00022723"/>
    </source>
</evidence>
<proteinExistence type="inferred from homology"/>
<dbReference type="GO" id="GO:0019948">
    <property type="term" value="F:SUMO activating enzyme activity"/>
    <property type="evidence" value="ECO:0007669"/>
    <property type="project" value="UniProtKB-UniRule"/>
</dbReference>
<dbReference type="PIRSF" id="PIRSF039133">
    <property type="entry name" value="SUMO_E1B"/>
    <property type="match status" value="1"/>
</dbReference>
<feature type="binding site" evidence="13">
    <location>
        <position position="46"/>
    </location>
    <ligand>
        <name>ATP</name>
        <dbReference type="ChEBI" id="CHEBI:30616"/>
    </ligand>
</feature>
<dbReference type="Pfam" id="PF00899">
    <property type="entry name" value="ThiF"/>
    <property type="match status" value="1"/>
</dbReference>
<name>A0AA35STW5_GEOBA</name>
<feature type="domain" description="Ubiquitin-activating enzyme SCCH" evidence="17">
    <location>
        <begin position="376"/>
        <end position="412"/>
    </location>
</feature>
<keyword evidence="10" id="KW-0539">Nucleus</keyword>
<keyword evidence="19" id="KW-1185">Reference proteome</keyword>
<dbReference type="GO" id="GO:0005524">
    <property type="term" value="F:ATP binding"/>
    <property type="evidence" value="ECO:0007669"/>
    <property type="project" value="UniProtKB-UniRule"/>
</dbReference>
<comment type="subcellular location">
    <subcellularLocation>
        <location evidence="1">Nucleus</location>
    </subcellularLocation>
</comment>
<evidence type="ECO:0000256" key="1">
    <source>
        <dbReference type="ARBA" id="ARBA00004123"/>
    </source>
</evidence>
<organism evidence="18 19">
    <name type="scientific">Geodia barretti</name>
    <name type="common">Barrett's horny sponge</name>
    <dbReference type="NCBI Taxonomy" id="519541"/>
    <lineage>
        <taxon>Eukaryota</taxon>
        <taxon>Metazoa</taxon>
        <taxon>Porifera</taxon>
        <taxon>Demospongiae</taxon>
        <taxon>Heteroscleromorpha</taxon>
        <taxon>Tetractinellida</taxon>
        <taxon>Astrophorina</taxon>
        <taxon>Geodiidae</taxon>
        <taxon>Geodia</taxon>
    </lineage>
</organism>
<evidence type="ECO:0000256" key="4">
    <source>
        <dbReference type="ARBA" id="ARBA00022679"/>
    </source>
</evidence>
<feature type="domain" description="THIF-type NAD/FAD binding fold" evidence="16">
    <location>
        <begin position="12"/>
        <end position="476"/>
    </location>
</feature>
<sequence length="503" mass="54976">MDACLGSELAGVVRKSRVFVVGTGGIGCELAKNLVLTGFQDIVMIDLDTIEVSNLNRQFLFRKYHVGRPKVQVAREALLQFNPQARITAIHDSVFNPDYNVNFFKRFSLVMNALDNKAARNHVNRLCLAAGVTLIESGSAGYLGQVSVIRKGESECYECQPKPTAKTYPACSIRNTPSEPIHCIIWAKHLFNQLFGEPDADEDVSPDTEATDEHDSGGHKSGGQKSGDLGEHGPGGQQSGDQNSGDLGEHDSGGQGEGVPMSDGLSDGVNGGPVQSKLSTRQWAENNKYNVEKIFTKLYQTDVEYLLTMKQLWEKRTPPTPLSLQQLTSSSDNDGDGAGGSDGCLPDQRVWSVHKCSDVFQLSLAKLSAEYRSKGELTWDKDDKVSMDFVAASANLRAHVFNIQRKSRFDMKSMAGNIVPAIATTNAVIAGLIVMEALKVLAGDFNKCKQIYLPRMPNPYKKLLVTCSLAPPNPKCYVCSPKPEANIKLNTNSATVVHFKKRY</sequence>
<feature type="binding site" evidence="13">
    <location>
        <begin position="54"/>
        <end position="57"/>
    </location>
    <ligand>
        <name>ATP</name>
        <dbReference type="ChEBI" id="CHEBI:30616"/>
    </ligand>
</feature>
<reference evidence="18" key="1">
    <citation type="submission" date="2023-03" db="EMBL/GenBank/DDBJ databases">
        <authorList>
            <person name="Steffen K."/>
            <person name="Cardenas P."/>
        </authorList>
    </citation>
    <scope>NUCLEOTIDE SEQUENCE</scope>
</reference>
<evidence type="ECO:0000259" key="16">
    <source>
        <dbReference type="Pfam" id="PF00899"/>
    </source>
</evidence>
<dbReference type="InterPro" id="IPR030661">
    <property type="entry name" value="Uba2"/>
</dbReference>
<dbReference type="InterPro" id="IPR023318">
    <property type="entry name" value="Ub_act_enz_dom_a_sf"/>
</dbReference>
<dbReference type="Gene3D" id="1.10.10.520">
    <property type="entry name" value="Ubiquitin activating enzymes (Uba3). Chain: B, domain 2"/>
    <property type="match status" value="1"/>
</dbReference>
<keyword evidence="8 11" id="KW-0862">Zinc</keyword>
<evidence type="ECO:0000256" key="6">
    <source>
        <dbReference type="ARBA" id="ARBA00022741"/>
    </source>
</evidence>
<evidence type="ECO:0000256" key="8">
    <source>
        <dbReference type="ARBA" id="ARBA00022833"/>
    </source>
</evidence>
<comment type="caution">
    <text evidence="18">The sequence shown here is derived from an EMBL/GenBank/DDBJ whole genome shotgun (WGS) entry which is preliminary data.</text>
</comment>
<dbReference type="SUPFAM" id="SSF69572">
    <property type="entry name" value="Activating enzymes of the ubiquitin-like proteins"/>
    <property type="match status" value="1"/>
</dbReference>
<dbReference type="FunFam" id="3.40.50.720:FF:000618">
    <property type="entry name" value="SUMO-activating enzyme subunit 2"/>
    <property type="match status" value="1"/>
</dbReference>
<dbReference type="GO" id="GO:0016740">
    <property type="term" value="F:transferase activity"/>
    <property type="evidence" value="ECO:0007669"/>
    <property type="project" value="UniProtKB-KW"/>
</dbReference>
<feature type="binding site" evidence="14">
    <location>
        <position position="479"/>
    </location>
    <ligand>
        <name>Zn(2+)</name>
        <dbReference type="ChEBI" id="CHEBI:29105"/>
    </ligand>
</feature>
<dbReference type="GO" id="GO:0005737">
    <property type="term" value="C:cytoplasm"/>
    <property type="evidence" value="ECO:0007669"/>
    <property type="project" value="TreeGrafter"/>
</dbReference>
<evidence type="ECO:0000256" key="7">
    <source>
        <dbReference type="ARBA" id="ARBA00022786"/>
    </source>
</evidence>
<protein>
    <recommendedName>
        <fullName evidence="11">SUMO-activating enzyme subunit</fullName>
    </recommendedName>
</protein>
<evidence type="ECO:0000256" key="14">
    <source>
        <dbReference type="PIRSR" id="PIRSR039133-3"/>
    </source>
</evidence>
<evidence type="ECO:0000256" key="3">
    <source>
        <dbReference type="ARBA" id="ARBA00005673"/>
    </source>
</evidence>
<dbReference type="PANTHER" id="PTHR10953">
    <property type="entry name" value="UBIQUITIN-ACTIVATING ENZYME E1"/>
    <property type="match status" value="1"/>
</dbReference>
<dbReference type="InterPro" id="IPR035985">
    <property type="entry name" value="Ubiquitin-activating_enz"/>
</dbReference>
<keyword evidence="4" id="KW-0808">Transferase</keyword>
<comment type="subunit">
    <text evidence="11">Heterodimer.</text>
</comment>
<evidence type="ECO:0000256" key="12">
    <source>
        <dbReference type="PIRSR" id="PIRSR039133-1"/>
    </source>
</evidence>
<feature type="region of interest" description="Disordered" evidence="15">
    <location>
        <begin position="197"/>
        <end position="279"/>
    </location>
</feature>
<keyword evidence="9 11" id="KW-0067">ATP-binding</keyword>
<dbReference type="PANTHER" id="PTHR10953:SF5">
    <property type="entry name" value="SUMO-ACTIVATING ENZYME SUBUNIT 2"/>
    <property type="match status" value="1"/>
</dbReference>
<dbReference type="GO" id="GO:0031510">
    <property type="term" value="C:SUMO activating enzyme complex"/>
    <property type="evidence" value="ECO:0007669"/>
    <property type="project" value="UniProtKB-UniRule"/>
</dbReference>
<feature type="binding site" evidence="13">
    <location>
        <position position="70"/>
    </location>
    <ligand>
        <name>ATP</name>
        <dbReference type="ChEBI" id="CHEBI:30616"/>
    </ligand>
</feature>
<dbReference type="EMBL" id="CASHTH010002758">
    <property type="protein sequence ID" value="CAI8034891.1"/>
    <property type="molecule type" value="Genomic_DNA"/>
</dbReference>
<dbReference type="InterPro" id="IPR042449">
    <property type="entry name" value="Ub-E1_IAD_1"/>
</dbReference>
<dbReference type="AlphaFoldDB" id="A0AA35STW5"/>
<gene>
    <name evidence="18" type="ORF">GBAR_LOCUS19600</name>
</gene>
<dbReference type="InterPro" id="IPR000594">
    <property type="entry name" value="ThiF_NAD_FAD-bd"/>
</dbReference>
<dbReference type="GO" id="GO:0046872">
    <property type="term" value="F:metal ion binding"/>
    <property type="evidence" value="ECO:0007669"/>
    <property type="project" value="UniProtKB-KW"/>
</dbReference>
<feature type="binding site" evidence="13">
    <location>
        <begin position="115"/>
        <end position="120"/>
    </location>
    <ligand>
        <name>ATP</name>
        <dbReference type="ChEBI" id="CHEBI:30616"/>
    </ligand>
</feature>
<keyword evidence="6 11" id="KW-0547">Nucleotide-binding</keyword>
<feature type="active site" description="Glycyl thioester intermediate" evidence="12">
    <location>
        <position position="171"/>
    </location>
</feature>
<evidence type="ECO:0000256" key="9">
    <source>
        <dbReference type="ARBA" id="ARBA00022840"/>
    </source>
</evidence>
<dbReference type="Proteomes" id="UP001174909">
    <property type="component" value="Unassembled WGS sequence"/>
</dbReference>
<comment type="similarity">
    <text evidence="3 11">Belongs to the ubiquitin-activating E1 family.</text>
</comment>
<dbReference type="GO" id="GO:0016925">
    <property type="term" value="P:protein sumoylation"/>
    <property type="evidence" value="ECO:0007669"/>
    <property type="project" value="UniProtKB-UniRule"/>
</dbReference>
<feature type="compositionally biased region" description="Low complexity" evidence="15">
    <location>
        <begin position="322"/>
        <end position="332"/>
    </location>
</feature>
<accession>A0AA35STW5</accession>